<feature type="chain" id="PRO_5047416942" evidence="1">
    <location>
        <begin position="32"/>
        <end position="161"/>
    </location>
</feature>
<evidence type="ECO:0000313" key="2">
    <source>
        <dbReference type="EMBL" id="MEE4543408.1"/>
    </source>
</evidence>
<organism evidence="2 3">
    <name type="scientific">Actinacidiphila polyblastidii</name>
    <dbReference type="NCBI Taxonomy" id="3110430"/>
    <lineage>
        <taxon>Bacteria</taxon>
        <taxon>Bacillati</taxon>
        <taxon>Actinomycetota</taxon>
        <taxon>Actinomycetes</taxon>
        <taxon>Kitasatosporales</taxon>
        <taxon>Streptomycetaceae</taxon>
        <taxon>Actinacidiphila</taxon>
    </lineage>
</organism>
<sequence>MSLPLPRRLAQAALLLGAAAAPLVGAGAAHAAALHPQGLGGLSALDGAGLGDTLRGAPHQSTVLAADAGGDAMRSTLPTADHLVGATGHSAVPTAEQGASDAADTAGRILGETAESTAGELPATGALPNLGALPMTVLPTAALPTAGLPTDHLPLKGLPVT</sequence>
<protein>
    <submittedName>
        <fullName evidence="2">ATP-binding protein</fullName>
    </submittedName>
</protein>
<accession>A0ABU7PC73</accession>
<keyword evidence="2" id="KW-0547">Nucleotide-binding</keyword>
<comment type="caution">
    <text evidence="2">The sequence shown here is derived from an EMBL/GenBank/DDBJ whole genome shotgun (WGS) entry which is preliminary data.</text>
</comment>
<dbReference type="RefSeq" id="WP_330795804.1">
    <property type="nucleotide sequence ID" value="NZ_JAZEWV010000011.1"/>
</dbReference>
<keyword evidence="2" id="KW-0067">ATP-binding</keyword>
<name>A0ABU7PC73_9ACTN</name>
<dbReference type="Proteomes" id="UP001344658">
    <property type="component" value="Unassembled WGS sequence"/>
</dbReference>
<evidence type="ECO:0000256" key="1">
    <source>
        <dbReference type="SAM" id="SignalP"/>
    </source>
</evidence>
<dbReference type="GO" id="GO:0005524">
    <property type="term" value="F:ATP binding"/>
    <property type="evidence" value="ECO:0007669"/>
    <property type="project" value="UniProtKB-KW"/>
</dbReference>
<evidence type="ECO:0000313" key="3">
    <source>
        <dbReference type="Proteomes" id="UP001344658"/>
    </source>
</evidence>
<proteinExistence type="predicted"/>
<feature type="signal peptide" evidence="1">
    <location>
        <begin position="1"/>
        <end position="31"/>
    </location>
</feature>
<gene>
    <name evidence="2" type="ORF">V2S66_15685</name>
</gene>
<reference evidence="2 3" key="1">
    <citation type="submission" date="2023-12" db="EMBL/GenBank/DDBJ databases">
        <title>Streptomyces sp. V4-01.</title>
        <authorList>
            <person name="Somphong A."/>
            <person name="Phongsopitanun W."/>
        </authorList>
    </citation>
    <scope>NUCLEOTIDE SEQUENCE [LARGE SCALE GENOMIC DNA]</scope>
    <source>
        <strain evidence="2 3">V4-01</strain>
    </source>
</reference>
<keyword evidence="1" id="KW-0732">Signal</keyword>
<keyword evidence="3" id="KW-1185">Reference proteome</keyword>
<dbReference type="EMBL" id="JAZEWV010000011">
    <property type="protein sequence ID" value="MEE4543408.1"/>
    <property type="molecule type" value="Genomic_DNA"/>
</dbReference>